<dbReference type="AlphaFoldDB" id="A0AAV7NXR6"/>
<keyword evidence="3" id="KW-1185">Reference proteome</keyword>
<name>A0AAV7NXR6_PLEWA</name>
<dbReference type="Proteomes" id="UP001066276">
    <property type="component" value="Chromosome 8"/>
</dbReference>
<gene>
    <name evidence="2" type="ORF">NDU88_005862</name>
</gene>
<comment type="caution">
    <text evidence="2">The sequence shown here is derived from an EMBL/GenBank/DDBJ whole genome shotgun (WGS) entry which is preliminary data.</text>
</comment>
<evidence type="ECO:0000256" key="1">
    <source>
        <dbReference type="SAM" id="MobiDB-lite"/>
    </source>
</evidence>
<feature type="compositionally biased region" description="Basic and acidic residues" evidence="1">
    <location>
        <begin position="19"/>
        <end position="41"/>
    </location>
</feature>
<dbReference type="EMBL" id="JANPWB010000012">
    <property type="protein sequence ID" value="KAJ1117665.1"/>
    <property type="molecule type" value="Genomic_DNA"/>
</dbReference>
<protein>
    <submittedName>
        <fullName evidence="2">Uncharacterized protein</fullName>
    </submittedName>
</protein>
<proteinExistence type="predicted"/>
<feature type="region of interest" description="Disordered" evidence="1">
    <location>
        <begin position="19"/>
        <end position="76"/>
    </location>
</feature>
<reference evidence="2" key="1">
    <citation type="journal article" date="2022" name="bioRxiv">
        <title>Sequencing and chromosome-scale assembly of the giantPleurodeles waltlgenome.</title>
        <authorList>
            <person name="Brown T."/>
            <person name="Elewa A."/>
            <person name="Iarovenko S."/>
            <person name="Subramanian E."/>
            <person name="Araus A.J."/>
            <person name="Petzold A."/>
            <person name="Susuki M."/>
            <person name="Suzuki K.-i.T."/>
            <person name="Hayashi T."/>
            <person name="Toyoda A."/>
            <person name="Oliveira C."/>
            <person name="Osipova E."/>
            <person name="Leigh N.D."/>
            <person name="Simon A."/>
            <person name="Yun M.H."/>
        </authorList>
    </citation>
    <scope>NUCLEOTIDE SEQUENCE</scope>
    <source>
        <strain evidence="2">20211129_DDA</strain>
        <tissue evidence="2">Liver</tissue>
    </source>
</reference>
<accession>A0AAV7NXR6</accession>
<organism evidence="2 3">
    <name type="scientific">Pleurodeles waltl</name>
    <name type="common">Iberian ribbed newt</name>
    <dbReference type="NCBI Taxonomy" id="8319"/>
    <lineage>
        <taxon>Eukaryota</taxon>
        <taxon>Metazoa</taxon>
        <taxon>Chordata</taxon>
        <taxon>Craniata</taxon>
        <taxon>Vertebrata</taxon>
        <taxon>Euteleostomi</taxon>
        <taxon>Amphibia</taxon>
        <taxon>Batrachia</taxon>
        <taxon>Caudata</taxon>
        <taxon>Salamandroidea</taxon>
        <taxon>Salamandridae</taxon>
        <taxon>Pleurodelinae</taxon>
        <taxon>Pleurodeles</taxon>
    </lineage>
</organism>
<sequence length="76" mass="8406">MASRRMTAQQVVGMLFESLSDHDYETEEVRDSGSEVSVREESSDEEATLNADEGPVSEENTDVLLVQQPGAERFIA</sequence>
<evidence type="ECO:0000313" key="3">
    <source>
        <dbReference type="Proteomes" id="UP001066276"/>
    </source>
</evidence>
<evidence type="ECO:0000313" key="2">
    <source>
        <dbReference type="EMBL" id="KAJ1117665.1"/>
    </source>
</evidence>